<keyword evidence="7" id="KW-0865">Zymogen</keyword>
<reference evidence="11" key="1">
    <citation type="journal article" date="2020" name="Fungal Divers.">
        <title>Resolving the Mortierellaceae phylogeny through synthesis of multi-gene phylogenetics and phylogenomics.</title>
        <authorList>
            <person name="Vandepol N."/>
            <person name="Liber J."/>
            <person name="Desiro A."/>
            <person name="Na H."/>
            <person name="Kennedy M."/>
            <person name="Barry K."/>
            <person name="Grigoriev I.V."/>
            <person name="Miller A.N."/>
            <person name="O'Donnell K."/>
            <person name="Stajich J.E."/>
            <person name="Bonito G."/>
        </authorList>
    </citation>
    <scope>NUCLEOTIDE SEQUENCE</scope>
    <source>
        <strain evidence="11">REB-010B</strain>
    </source>
</reference>
<protein>
    <recommendedName>
        <fullName evidence="10">Peptidase S53 domain-containing protein</fullName>
    </recommendedName>
</protein>
<keyword evidence="3 8" id="KW-0479">Metal-binding</keyword>
<feature type="domain" description="Peptidase S53" evidence="10">
    <location>
        <begin position="143"/>
        <end position="518"/>
    </location>
</feature>
<dbReference type="PANTHER" id="PTHR14218">
    <property type="entry name" value="PROTEASE S8 TRIPEPTIDYL PEPTIDASE I CLN2"/>
    <property type="match status" value="1"/>
</dbReference>
<keyword evidence="4" id="KW-0378">Hydrolase</keyword>
<dbReference type="OrthoDB" id="409122at2759"/>
<dbReference type="GO" id="GO:0004252">
    <property type="term" value="F:serine-type endopeptidase activity"/>
    <property type="evidence" value="ECO:0007669"/>
    <property type="project" value="InterPro"/>
</dbReference>
<evidence type="ECO:0000259" key="10">
    <source>
        <dbReference type="PROSITE" id="PS51695"/>
    </source>
</evidence>
<sequence length="518" mass="55838">MARSTFAFVFIAMIVSFVLALPQIPPVPTPPAPGLPDFSQFIPVVNLDRVPDGFTDLGEAPMNTAVAVTIGLQLQNLDQLTAKLFDISDPSNPNYGKFMSADDLFALVAPPKELVDLALIWLKTFGIIASYSNGYLTFDVNVGVLGTLFQAKFRLYRFDVTGEEIIRTMEYGFPTPLDPLFETVFSIADFDTLIPHATYSPDMRTSKFTRRQMPESCSNTVTPICLQGLYNIPKDPATQRQQLAVPGFINEYANRQDLAAFMQSFRPYINPAPTFAEQLVDNGRNPQDLASAGIEANLDIQYTVGIAPGVPTTFYSSGHSNLNGFVNLARNWLNMAQPPSVVSISYGFNENQPFVTAVGATQGIPEVGAEFSAGGFSDHFSRPPYQNNAVNAYLGSIGAQYSGRFNPAGRAYPDVSAQGKNISILKGGQPIQVDGTSASAPIFASVIALINDRLISKGKPVLGFLNPGIYSNPGIWNDITTGNNPSCETNGFSAQSGWDPVTGMGTPSFQRFAAAVGA</sequence>
<dbReference type="InterPro" id="IPR050819">
    <property type="entry name" value="Tripeptidyl-peptidase_I"/>
</dbReference>
<evidence type="ECO:0000256" key="7">
    <source>
        <dbReference type="ARBA" id="ARBA00023145"/>
    </source>
</evidence>
<gene>
    <name evidence="11" type="ORF">BGZ99_001413</name>
</gene>
<dbReference type="SMART" id="SM00944">
    <property type="entry name" value="Pro-kuma_activ"/>
    <property type="match status" value="1"/>
</dbReference>
<dbReference type="GO" id="GO:0006508">
    <property type="term" value="P:proteolysis"/>
    <property type="evidence" value="ECO:0007669"/>
    <property type="project" value="UniProtKB-KW"/>
</dbReference>
<name>A0A9P6UJ75_9FUNG</name>
<dbReference type="Gene3D" id="3.40.50.200">
    <property type="entry name" value="Peptidase S8/S53 domain"/>
    <property type="match status" value="2"/>
</dbReference>
<keyword evidence="2" id="KW-0645">Protease</keyword>
<evidence type="ECO:0000256" key="1">
    <source>
        <dbReference type="ARBA" id="ARBA00004239"/>
    </source>
</evidence>
<dbReference type="InterPro" id="IPR030400">
    <property type="entry name" value="Sedolisin_dom"/>
</dbReference>
<comment type="subcellular location">
    <subcellularLocation>
        <location evidence="1">Secreted</location>
        <location evidence="1">Extracellular space</location>
    </subcellularLocation>
</comment>
<comment type="caution">
    <text evidence="8">Lacks conserved residue(s) required for the propagation of feature annotation.</text>
</comment>
<evidence type="ECO:0000256" key="8">
    <source>
        <dbReference type="PROSITE-ProRule" id="PRU01032"/>
    </source>
</evidence>
<dbReference type="GO" id="GO:0046872">
    <property type="term" value="F:metal ion binding"/>
    <property type="evidence" value="ECO:0007669"/>
    <property type="project" value="UniProtKB-UniRule"/>
</dbReference>
<evidence type="ECO:0000313" key="11">
    <source>
        <dbReference type="EMBL" id="KAG0307538.1"/>
    </source>
</evidence>
<organism evidence="11 12">
    <name type="scientific">Dissophora globulifera</name>
    <dbReference type="NCBI Taxonomy" id="979702"/>
    <lineage>
        <taxon>Eukaryota</taxon>
        <taxon>Fungi</taxon>
        <taxon>Fungi incertae sedis</taxon>
        <taxon>Mucoromycota</taxon>
        <taxon>Mortierellomycotina</taxon>
        <taxon>Mortierellomycetes</taxon>
        <taxon>Mortierellales</taxon>
        <taxon>Mortierellaceae</taxon>
        <taxon>Dissophora</taxon>
    </lineage>
</organism>
<feature type="binding site" evidence="8">
    <location>
        <position position="499"/>
    </location>
    <ligand>
        <name>Ca(2+)</name>
        <dbReference type="ChEBI" id="CHEBI:29108"/>
    </ligand>
</feature>
<feature type="chain" id="PRO_5040393398" description="Peptidase S53 domain-containing protein" evidence="9">
    <location>
        <begin position="21"/>
        <end position="518"/>
    </location>
</feature>
<dbReference type="SUPFAM" id="SSF52743">
    <property type="entry name" value="Subtilisin-like"/>
    <property type="match status" value="1"/>
</dbReference>
<dbReference type="InterPro" id="IPR015366">
    <property type="entry name" value="S53_propep"/>
</dbReference>
<feature type="binding site" evidence="8">
    <location>
        <position position="478"/>
    </location>
    <ligand>
        <name>Ca(2+)</name>
        <dbReference type="ChEBI" id="CHEBI:29108"/>
    </ligand>
</feature>
<comment type="cofactor">
    <cofactor evidence="8">
        <name>Ca(2+)</name>
        <dbReference type="ChEBI" id="CHEBI:29108"/>
    </cofactor>
    <text evidence="8">Binds 1 Ca(2+) ion per subunit.</text>
</comment>
<dbReference type="InterPro" id="IPR036852">
    <property type="entry name" value="Peptidase_S8/S53_dom_sf"/>
</dbReference>
<dbReference type="GO" id="GO:0005576">
    <property type="term" value="C:extracellular region"/>
    <property type="evidence" value="ECO:0007669"/>
    <property type="project" value="UniProtKB-SubCell"/>
</dbReference>
<dbReference type="GO" id="GO:0008240">
    <property type="term" value="F:tripeptidyl-peptidase activity"/>
    <property type="evidence" value="ECO:0007669"/>
    <property type="project" value="TreeGrafter"/>
</dbReference>
<accession>A0A9P6UJ75</accession>
<evidence type="ECO:0000256" key="6">
    <source>
        <dbReference type="ARBA" id="ARBA00022837"/>
    </source>
</evidence>
<evidence type="ECO:0000256" key="4">
    <source>
        <dbReference type="ARBA" id="ARBA00022801"/>
    </source>
</evidence>
<dbReference type="PROSITE" id="PS51695">
    <property type="entry name" value="SEDOLISIN"/>
    <property type="match status" value="1"/>
</dbReference>
<evidence type="ECO:0000256" key="5">
    <source>
        <dbReference type="ARBA" id="ARBA00022825"/>
    </source>
</evidence>
<keyword evidence="12" id="KW-1185">Reference proteome</keyword>
<dbReference type="CDD" id="cd04056">
    <property type="entry name" value="Peptidases_S53"/>
    <property type="match status" value="1"/>
</dbReference>
<dbReference type="EMBL" id="JAAAIP010001356">
    <property type="protein sequence ID" value="KAG0307538.1"/>
    <property type="molecule type" value="Genomic_DNA"/>
</dbReference>
<evidence type="ECO:0000313" key="12">
    <source>
        <dbReference type="Proteomes" id="UP000738325"/>
    </source>
</evidence>
<dbReference type="AlphaFoldDB" id="A0A9P6UJ75"/>
<keyword evidence="6 8" id="KW-0106">Calcium</keyword>
<dbReference type="PANTHER" id="PTHR14218:SF15">
    <property type="entry name" value="TRIPEPTIDYL-PEPTIDASE 1"/>
    <property type="match status" value="1"/>
</dbReference>
<evidence type="ECO:0000256" key="3">
    <source>
        <dbReference type="ARBA" id="ARBA00022723"/>
    </source>
</evidence>
<keyword evidence="9" id="KW-0732">Signal</keyword>
<feature type="signal peptide" evidence="9">
    <location>
        <begin position="1"/>
        <end position="20"/>
    </location>
</feature>
<comment type="caution">
    <text evidence="11">The sequence shown here is derived from an EMBL/GenBank/DDBJ whole genome shotgun (WGS) entry which is preliminary data.</text>
</comment>
<dbReference type="SUPFAM" id="SSF54897">
    <property type="entry name" value="Protease propeptides/inhibitors"/>
    <property type="match status" value="1"/>
</dbReference>
<feature type="binding site" evidence="8">
    <location>
        <position position="497"/>
    </location>
    <ligand>
        <name>Ca(2+)</name>
        <dbReference type="ChEBI" id="CHEBI:29108"/>
    </ligand>
</feature>
<keyword evidence="5" id="KW-0720">Serine protease</keyword>
<dbReference type="CDD" id="cd11377">
    <property type="entry name" value="Pro-peptidase_S53"/>
    <property type="match status" value="1"/>
</dbReference>
<dbReference type="Pfam" id="PF09286">
    <property type="entry name" value="Pro-kuma_activ"/>
    <property type="match status" value="1"/>
</dbReference>
<evidence type="ECO:0000256" key="9">
    <source>
        <dbReference type="SAM" id="SignalP"/>
    </source>
</evidence>
<dbReference type="Proteomes" id="UP000738325">
    <property type="component" value="Unassembled WGS sequence"/>
</dbReference>
<feature type="binding site" evidence="8">
    <location>
        <position position="479"/>
    </location>
    <ligand>
        <name>Ca(2+)</name>
        <dbReference type="ChEBI" id="CHEBI:29108"/>
    </ligand>
</feature>
<proteinExistence type="predicted"/>
<evidence type="ECO:0000256" key="2">
    <source>
        <dbReference type="ARBA" id="ARBA00022670"/>
    </source>
</evidence>